<name>A0A517DR52_9FIRM</name>
<evidence type="ECO:0000256" key="1">
    <source>
        <dbReference type="ARBA" id="ARBA00022630"/>
    </source>
</evidence>
<keyword evidence="2" id="KW-0288">FMN</keyword>
<sequence>MRVLGIVASPRRVGNSEIVVKEMLAVLPDTWEKGMINLNDLVIERCKACYACLPKEKRCILNDDLNFFLDQLRAADKIIIAAPVYFLGQHTVLKQINDRLISILNNGPEYFTAKQCVIVIPYGIKDWEGYAREATMHFARFLGLQVSGTLLVKATLPGDAAEATSLAAVKKLAKSLADNTVVDFAEPDQVYCPDCGSSLLQIQHKAKWRCVFCGAGGEWAVADGQFAITCVPRTRQRFSLAGMTAHGELLTQAKNEFISNRKQVAAIQQQYKDPDYWLKPGST</sequence>
<dbReference type="AlphaFoldDB" id="A0A517DR52"/>
<dbReference type="RefSeq" id="WP_144349414.1">
    <property type="nucleotide sequence ID" value="NZ_CP036259.1"/>
</dbReference>
<organism evidence="4 5">
    <name type="scientific">Sporomusa termitida</name>
    <dbReference type="NCBI Taxonomy" id="2377"/>
    <lineage>
        <taxon>Bacteria</taxon>
        <taxon>Bacillati</taxon>
        <taxon>Bacillota</taxon>
        <taxon>Negativicutes</taxon>
        <taxon>Selenomonadales</taxon>
        <taxon>Sporomusaceae</taxon>
        <taxon>Sporomusa</taxon>
    </lineage>
</organism>
<feature type="domain" description="NADPH-dependent FMN reductase-like" evidence="3">
    <location>
        <begin position="1"/>
        <end position="146"/>
    </location>
</feature>
<evidence type="ECO:0000256" key="2">
    <source>
        <dbReference type="ARBA" id="ARBA00022643"/>
    </source>
</evidence>
<protein>
    <submittedName>
        <fullName evidence="4">NADPH-dependent FMN reductase</fullName>
    </submittedName>
</protein>
<dbReference type="InterPro" id="IPR029039">
    <property type="entry name" value="Flavoprotein-like_sf"/>
</dbReference>
<dbReference type="Proteomes" id="UP000320776">
    <property type="component" value="Chromosome"/>
</dbReference>
<evidence type="ECO:0000259" key="3">
    <source>
        <dbReference type="Pfam" id="PF03358"/>
    </source>
</evidence>
<reference evidence="4 5" key="1">
    <citation type="submission" date="2019-02" db="EMBL/GenBank/DDBJ databases">
        <title>Closed genome of Sporomusa termitida DSM 4440.</title>
        <authorList>
            <person name="Poehlein A."/>
            <person name="Daniel R."/>
        </authorList>
    </citation>
    <scope>NUCLEOTIDE SEQUENCE [LARGE SCALE GENOMIC DNA]</scope>
    <source>
        <strain evidence="4 5">DSM 4440</strain>
    </source>
</reference>
<gene>
    <name evidence="4" type="ORF">SPTER_11220</name>
</gene>
<accession>A0A517DR52</accession>
<dbReference type="SUPFAM" id="SSF52218">
    <property type="entry name" value="Flavoproteins"/>
    <property type="match status" value="1"/>
</dbReference>
<dbReference type="GO" id="GO:0016491">
    <property type="term" value="F:oxidoreductase activity"/>
    <property type="evidence" value="ECO:0007669"/>
    <property type="project" value="InterPro"/>
</dbReference>
<evidence type="ECO:0000313" key="4">
    <source>
        <dbReference type="EMBL" id="QDR79821.1"/>
    </source>
</evidence>
<keyword evidence="5" id="KW-1185">Reference proteome</keyword>
<dbReference type="EMBL" id="CP036259">
    <property type="protein sequence ID" value="QDR79821.1"/>
    <property type="molecule type" value="Genomic_DNA"/>
</dbReference>
<dbReference type="Pfam" id="PF03358">
    <property type="entry name" value="FMN_red"/>
    <property type="match status" value="1"/>
</dbReference>
<proteinExistence type="predicted"/>
<dbReference type="InterPro" id="IPR051796">
    <property type="entry name" value="ISF_SsuE-like"/>
</dbReference>
<dbReference type="KEGG" id="sted:SPTER_11220"/>
<dbReference type="PANTHER" id="PTHR43278:SF2">
    <property type="entry name" value="IRON-SULFUR FLAVOPROTEIN"/>
    <property type="match status" value="1"/>
</dbReference>
<dbReference type="OrthoDB" id="9805976at2"/>
<evidence type="ECO:0000313" key="5">
    <source>
        <dbReference type="Proteomes" id="UP000320776"/>
    </source>
</evidence>
<dbReference type="PANTHER" id="PTHR43278">
    <property type="entry name" value="NAD(P)H-DEPENDENT FMN-CONTAINING OXIDOREDUCTASE YWQN-RELATED"/>
    <property type="match status" value="1"/>
</dbReference>
<dbReference type="InterPro" id="IPR005025">
    <property type="entry name" value="FMN_Rdtase-like_dom"/>
</dbReference>
<dbReference type="Gene3D" id="3.40.50.360">
    <property type="match status" value="1"/>
</dbReference>
<keyword evidence="1" id="KW-0285">Flavoprotein</keyword>